<protein>
    <submittedName>
        <fullName evidence="1">Uncharacterized protein</fullName>
    </submittedName>
</protein>
<proteinExistence type="predicted"/>
<dbReference type="RefSeq" id="WP_088410602.1">
    <property type="nucleotide sequence ID" value="NZ_CP021995.1"/>
</dbReference>
<dbReference type="Proteomes" id="UP000197024">
    <property type="component" value="Chromosome"/>
</dbReference>
<organism evidence="1 2">
    <name type="scientific">Brevundimonas diminuta</name>
    <name type="common">Pseudomonas diminuta</name>
    <dbReference type="NCBI Taxonomy" id="293"/>
    <lineage>
        <taxon>Bacteria</taxon>
        <taxon>Pseudomonadati</taxon>
        <taxon>Pseudomonadota</taxon>
        <taxon>Alphaproteobacteria</taxon>
        <taxon>Caulobacterales</taxon>
        <taxon>Caulobacteraceae</taxon>
        <taxon>Brevundimonas</taxon>
    </lineage>
</organism>
<reference evidence="1 2" key="2">
    <citation type="submission" date="2017-06" db="EMBL/GenBank/DDBJ databases">
        <authorList>
            <person name="Kim H.J."/>
            <person name="Triplett B.A."/>
        </authorList>
    </citation>
    <scope>NUCLEOTIDE SEQUENCE [LARGE SCALE GENOMIC DNA]</scope>
    <source>
        <strain evidence="1 2">BZC3</strain>
    </source>
</reference>
<evidence type="ECO:0000313" key="2">
    <source>
        <dbReference type="Proteomes" id="UP000197024"/>
    </source>
</evidence>
<reference evidence="1 2" key="1">
    <citation type="submission" date="2017-06" db="EMBL/GenBank/DDBJ databases">
        <title>Biodegradation of gentamicin by bacterial consortia AMQD4 in synthetic medium and raw gentamicin sewage.</title>
        <authorList>
            <person name="Chang H."/>
            <person name="Feng Y."/>
            <person name="Li Z."/>
            <person name="Xue J."/>
            <person name="Cheng D."/>
        </authorList>
    </citation>
    <scope>NUCLEOTIDE SEQUENCE [LARGE SCALE GENOMIC DNA]</scope>
    <source>
        <strain evidence="1 2">BZC3</strain>
    </source>
</reference>
<sequence>MADFDPDSPNDAWQLRSSDVVWRFGQDIKALHQTNPWPDRPLLPQAINSLMTELWDAGFSQTEIRDAFAAAVADMPRYAAGEEQRP</sequence>
<dbReference type="AlphaFoldDB" id="A0A1Z3LWW2"/>
<dbReference type="EMBL" id="CP021995">
    <property type="protein sequence ID" value="ASD26700.1"/>
    <property type="molecule type" value="Genomic_DNA"/>
</dbReference>
<accession>A0A1Z3LWW2</accession>
<gene>
    <name evidence="1" type="ORF">CD943_07230</name>
</gene>
<name>A0A1Z3LWW2_BREDI</name>
<evidence type="ECO:0000313" key="1">
    <source>
        <dbReference type="EMBL" id="ASD26700.1"/>
    </source>
</evidence>